<protein>
    <recommendedName>
        <fullName evidence="10">Electron transport complex protein RnfE</fullName>
    </recommendedName>
</protein>
<dbReference type="InterPro" id="IPR003667">
    <property type="entry name" value="NqrDE/RnfAE"/>
</dbReference>
<dbReference type="EMBL" id="JACSNR010000004">
    <property type="protein sequence ID" value="MBM6923000.1"/>
    <property type="molecule type" value="Genomic_DNA"/>
</dbReference>
<keyword evidence="3 7" id="KW-0812">Transmembrane</keyword>
<feature type="transmembrane region" description="Helical" evidence="7">
    <location>
        <begin position="20"/>
        <end position="40"/>
    </location>
</feature>
<evidence type="ECO:0000256" key="7">
    <source>
        <dbReference type="SAM" id="Phobius"/>
    </source>
</evidence>
<evidence type="ECO:0008006" key="10">
    <source>
        <dbReference type="Google" id="ProtNLM"/>
    </source>
</evidence>
<feature type="transmembrane region" description="Helical" evidence="7">
    <location>
        <begin position="176"/>
        <end position="196"/>
    </location>
</feature>
<comment type="subcellular location">
    <subcellularLocation>
        <location evidence="1">Endomembrane system</location>
        <topology evidence="1">Multi-pass membrane protein</topology>
    </subcellularLocation>
</comment>
<name>A0ABS2GNE0_9FIRM</name>
<keyword evidence="4" id="KW-1278">Translocase</keyword>
<organism evidence="8 9">
    <name type="scientific">Hydrogenoanaerobacterium saccharovorans</name>
    <dbReference type="NCBI Taxonomy" id="474960"/>
    <lineage>
        <taxon>Bacteria</taxon>
        <taxon>Bacillati</taxon>
        <taxon>Bacillota</taxon>
        <taxon>Clostridia</taxon>
        <taxon>Eubacteriales</taxon>
        <taxon>Oscillospiraceae</taxon>
        <taxon>Hydrogenoanaerobacterium</taxon>
    </lineage>
</organism>
<evidence type="ECO:0000313" key="9">
    <source>
        <dbReference type="Proteomes" id="UP000724149"/>
    </source>
</evidence>
<keyword evidence="6 7" id="KW-0472">Membrane</keyword>
<evidence type="ECO:0000256" key="2">
    <source>
        <dbReference type="ARBA" id="ARBA00022448"/>
    </source>
</evidence>
<feature type="transmembrane region" description="Helical" evidence="7">
    <location>
        <begin position="75"/>
        <end position="94"/>
    </location>
</feature>
<accession>A0ABS2GNE0</accession>
<evidence type="ECO:0000256" key="4">
    <source>
        <dbReference type="ARBA" id="ARBA00022967"/>
    </source>
</evidence>
<keyword evidence="5 7" id="KW-1133">Transmembrane helix</keyword>
<feature type="transmembrane region" description="Helical" evidence="7">
    <location>
        <begin position="46"/>
        <end position="66"/>
    </location>
</feature>
<feature type="transmembrane region" description="Helical" evidence="7">
    <location>
        <begin position="106"/>
        <end position="124"/>
    </location>
</feature>
<dbReference type="Proteomes" id="UP000724149">
    <property type="component" value="Unassembled WGS sequence"/>
</dbReference>
<keyword evidence="2" id="KW-0813">Transport</keyword>
<evidence type="ECO:0000256" key="6">
    <source>
        <dbReference type="ARBA" id="ARBA00023136"/>
    </source>
</evidence>
<proteinExistence type="predicted"/>
<sequence length="225" mass="24646">MQSSRLKRYRHLVGRFDGLLTRTPVITYGLAIPFAVMGTVDARAAFALSVGMMAISLLSTAVGWVLKRMGQGREVYMLVTAVLSSLTLAGLSRLPLGGFQMPVGMLGIYFPLLAVNTLTFFLVTRCDEQKSLPANLAQAARSVLSFAFFVMAVSLFRELLGKGSIFGVKVLSSLQISTVLMPFFGFILVGMLSAFCRQVNRSIRAWCLIKDREEAMDAKTEEVKA</sequence>
<evidence type="ECO:0000256" key="3">
    <source>
        <dbReference type="ARBA" id="ARBA00022692"/>
    </source>
</evidence>
<dbReference type="RefSeq" id="WP_204720248.1">
    <property type="nucleotide sequence ID" value="NZ_JACSNR010000004.1"/>
</dbReference>
<gene>
    <name evidence="8" type="ORF">H9X81_04750</name>
</gene>
<keyword evidence="9" id="KW-1185">Reference proteome</keyword>
<feature type="transmembrane region" description="Helical" evidence="7">
    <location>
        <begin position="136"/>
        <end position="156"/>
    </location>
</feature>
<evidence type="ECO:0000256" key="1">
    <source>
        <dbReference type="ARBA" id="ARBA00004127"/>
    </source>
</evidence>
<evidence type="ECO:0000313" key="8">
    <source>
        <dbReference type="EMBL" id="MBM6923000.1"/>
    </source>
</evidence>
<dbReference type="Pfam" id="PF02508">
    <property type="entry name" value="Rnf-Nqr"/>
    <property type="match status" value="1"/>
</dbReference>
<evidence type="ECO:0000256" key="5">
    <source>
        <dbReference type="ARBA" id="ARBA00022989"/>
    </source>
</evidence>
<comment type="caution">
    <text evidence="8">The sequence shown here is derived from an EMBL/GenBank/DDBJ whole genome shotgun (WGS) entry which is preliminary data.</text>
</comment>
<reference evidence="8 9" key="1">
    <citation type="journal article" date="2021" name="Sci. Rep.">
        <title>The distribution of antibiotic resistance genes in chicken gut microbiota commensals.</title>
        <authorList>
            <person name="Juricova H."/>
            <person name="Matiasovicova J."/>
            <person name="Kubasova T."/>
            <person name="Cejkova D."/>
            <person name="Rychlik I."/>
        </authorList>
    </citation>
    <scope>NUCLEOTIDE SEQUENCE [LARGE SCALE GENOMIC DNA]</scope>
    <source>
        <strain evidence="8 9">An564</strain>
    </source>
</reference>